<proteinExistence type="predicted"/>
<dbReference type="SUPFAM" id="SSF47413">
    <property type="entry name" value="lambda repressor-like DNA-binding domains"/>
    <property type="match status" value="1"/>
</dbReference>
<dbReference type="CDD" id="cd00093">
    <property type="entry name" value="HTH_XRE"/>
    <property type="match status" value="1"/>
</dbReference>
<dbReference type="EMBL" id="OK499999">
    <property type="protein sequence ID" value="UGO51577.1"/>
    <property type="molecule type" value="Genomic_DNA"/>
</dbReference>
<accession>A0AAE8YVY9</accession>
<name>A0AAE8YVY9_9CAUD</name>
<gene>
    <name evidence="1" type="ORF">BOOYA_29</name>
</gene>
<dbReference type="NCBIfam" id="NF038310">
    <property type="entry name" value="lysogeny_AimR"/>
    <property type="match status" value="1"/>
</dbReference>
<evidence type="ECO:0000313" key="2">
    <source>
        <dbReference type="Proteomes" id="UP000827405"/>
    </source>
</evidence>
<dbReference type="InterPro" id="IPR001387">
    <property type="entry name" value="Cro/C1-type_HTH"/>
</dbReference>
<dbReference type="InterPro" id="IPR047705">
    <property type="entry name" value="AimR-like"/>
</dbReference>
<reference evidence="1" key="1">
    <citation type="submission" date="2021-10" db="EMBL/GenBank/DDBJ databases">
        <authorList>
            <person name="Lavering E.D."/>
            <person name="James R."/>
            <person name="Fairfolm J.D."/>
            <person name="Gaertner R."/>
            <person name="Thurgood T.L."/>
            <person name="Robison R.A."/>
            <person name="Grose J.H."/>
        </authorList>
    </citation>
    <scope>NUCLEOTIDE SEQUENCE</scope>
</reference>
<evidence type="ECO:0000313" key="1">
    <source>
        <dbReference type="EMBL" id="UGO51577.1"/>
    </source>
</evidence>
<protein>
    <submittedName>
        <fullName evidence="1">Aimr transcriptional regulator</fullName>
    </submittedName>
</protein>
<dbReference type="InterPro" id="IPR010982">
    <property type="entry name" value="Lambda_DNA-bd_dom_sf"/>
</dbReference>
<dbReference type="GO" id="GO:0003677">
    <property type="term" value="F:DNA binding"/>
    <property type="evidence" value="ECO:0007669"/>
    <property type="project" value="InterPro"/>
</dbReference>
<organism evidence="1 2">
    <name type="scientific">Bacillus phage vB_BanS_Booya</name>
    <dbReference type="NCBI Taxonomy" id="2894778"/>
    <lineage>
        <taxon>Viruses</taxon>
        <taxon>Duplodnaviria</taxon>
        <taxon>Heunggongvirae</taxon>
        <taxon>Uroviricota</taxon>
        <taxon>Caudoviricetes</taxon>
        <taxon>Wbetavirus</taxon>
        <taxon>Wbetavirus booya</taxon>
    </lineage>
</organism>
<keyword evidence="2" id="KW-1185">Reference proteome</keyword>
<dbReference type="Pfam" id="PF22871">
    <property type="entry name" value="AimR"/>
    <property type="match status" value="1"/>
</dbReference>
<sequence>MVIFFIAKSTSFNYASQMKCIIVTSNYDYRNFLNIFQKNRRIHVLIYMVEYFVNTGRRLYLFEMKGAFQLRFHKKIIGIIEDREDLNLSYVAEQIGVSRQYMSKFKNKGTIGFPQLLKLAHILNGNEKTAIETMSDWCLELDTTEAIKQSFEYACLTRNTLLLERLIQKHSKETGTIREYVEVYTILFNYIKDIIKGSEITQELKKIGATKDKILEILMKIMECYEYYHLKKFNLMLETAEMIELQVRQIEGDRKSFIKECYNYRIAELFAPIFLQKNNVGLARKYANFLINANVCPKTVSDAYYILGMSHVLENKELCLVNLEKSYSLSREINDVDIEREARYNLDVAKIYFEVQLDEDADYRLVLYQKNPLCELSINALQDIIRDRGDKDFLNYFIACSTNKIEDLYELFYRYFNQANYLFSAMVAKELCNRGDKSLLTQSMVNFGNEKQKGVVDIEKININSLYIINGTNGRVVV</sequence>
<dbReference type="Proteomes" id="UP000827405">
    <property type="component" value="Segment"/>
</dbReference>